<dbReference type="GO" id="GO:0016740">
    <property type="term" value="F:transferase activity"/>
    <property type="evidence" value="ECO:0007669"/>
    <property type="project" value="UniProtKB-ARBA"/>
</dbReference>
<protein>
    <recommendedName>
        <fullName evidence="4 9">ATP phosphoribosyltransferase regulatory subunit</fullName>
    </recommendedName>
</protein>
<dbReference type="EMBL" id="CP011391">
    <property type="protein sequence ID" value="AMK54833.1"/>
    <property type="molecule type" value="Genomic_DNA"/>
</dbReference>
<dbReference type="GO" id="GO:0000105">
    <property type="term" value="P:L-histidine biosynthetic process"/>
    <property type="evidence" value="ECO:0007669"/>
    <property type="project" value="UniProtKB-UniRule"/>
</dbReference>
<keyword evidence="12" id="KW-0436">Ligase</keyword>
<dbReference type="InterPro" id="IPR041715">
    <property type="entry name" value="HisRS-like_core"/>
</dbReference>
<evidence type="ECO:0000256" key="4">
    <source>
        <dbReference type="ARBA" id="ARBA00020397"/>
    </source>
</evidence>
<evidence type="ECO:0000259" key="11">
    <source>
        <dbReference type="Pfam" id="PF13393"/>
    </source>
</evidence>
<dbReference type="Pfam" id="PF13393">
    <property type="entry name" value="tRNA-synt_His"/>
    <property type="match status" value="1"/>
</dbReference>
<comment type="subcellular location">
    <subcellularLocation>
        <location evidence="1 9">Cytoplasm</location>
    </subcellularLocation>
</comment>
<sequence length="366" mass="40590">MNQIQIPAGSRDCMPGEVRRKRSLRHIIERVFANSGCRPISTPAMEYLSTYTTAFADADETEMFRFQDGSGDTLVLHLDMTVPIARTASTKLRDERPLRLFYTEDVFKQRRLFGGKRSQVTDCGVEMIGLPPQGDLEILALACNVMSAIGRPGWILETGDIRFFQSAVETLGLDPDTVAELADLIDRKSLPDLEAYLEDRDIGHREFFLMLPLLSGGQETLETALEIAFTPEQEACVKRLARLMDQLEALGYGGHLSVDLGKIPHLNYYTSLIFEGYFPGIGSSVLSGGRYDRLLEKFGAAEPACGFSVKLDYLTDSEPEKPAKAATVIEAGPDALVQALKLADEIRQTGPCVIEYREENGLEVRQ</sequence>
<evidence type="ECO:0000256" key="1">
    <source>
        <dbReference type="ARBA" id="ARBA00004496"/>
    </source>
</evidence>
<feature type="binding site" evidence="10">
    <location>
        <position position="126"/>
    </location>
    <ligand>
        <name>L-histidine</name>
        <dbReference type="ChEBI" id="CHEBI:57595"/>
    </ligand>
</feature>
<evidence type="ECO:0000256" key="7">
    <source>
        <dbReference type="ARBA" id="ARBA00023102"/>
    </source>
</evidence>
<keyword evidence="6 9" id="KW-0028">Amino-acid biosynthesis</keyword>
<organism evidence="12 13">
    <name type="scientific">Faecalibaculum rodentium</name>
    <dbReference type="NCBI Taxonomy" id="1702221"/>
    <lineage>
        <taxon>Bacteria</taxon>
        <taxon>Bacillati</taxon>
        <taxon>Bacillota</taxon>
        <taxon>Erysipelotrichia</taxon>
        <taxon>Erysipelotrichales</taxon>
        <taxon>Erysipelotrichaceae</taxon>
        <taxon>Faecalibaculum</taxon>
    </lineage>
</organism>
<dbReference type="GeneID" id="78478360"/>
<keyword evidence="13" id="KW-1185">Reference proteome</keyword>
<reference evidence="12 13" key="1">
    <citation type="journal article" date="2016" name="Gut Pathog.">
        <title>Whole genome sequencing of "Faecalibaculum rodentium" ALO17, isolated from C57BL/6J laboratory mouse feces.</title>
        <authorList>
            <person name="Lim S."/>
            <person name="Chang D.H."/>
            <person name="Ahn S."/>
            <person name="Kim B.C."/>
        </authorList>
    </citation>
    <scope>NUCLEOTIDE SEQUENCE [LARGE SCALE GENOMIC DNA]</scope>
    <source>
        <strain evidence="12 13">Alo17</strain>
    </source>
</reference>
<comment type="pathway">
    <text evidence="2 9">Amino-acid biosynthesis; L-histidine biosynthesis; L-histidine from 5-phospho-alpha-D-ribose 1-diphosphate: step 1/9.</text>
</comment>
<evidence type="ECO:0000256" key="3">
    <source>
        <dbReference type="ARBA" id="ARBA00005539"/>
    </source>
</evidence>
<comment type="subunit">
    <text evidence="9">Heteromultimer composed of HisG and HisZ subunits.</text>
</comment>
<dbReference type="UniPathway" id="UPA00031">
    <property type="reaction ID" value="UER00006"/>
</dbReference>
<dbReference type="CDD" id="cd00773">
    <property type="entry name" value="HisRS-like_core"/>
    <property type="match status" value="1"/>
</dbReference>
<dbReference type="Gene3D" id="3.30.930.10">
    <property type="entry name" value="Bira Bifunctional Protein, Domain 2"/>
    <property type="match status" value="1"/>
</dbReference>
<dbReference type="PANTHER" id="PTHR43707:SF6">
    <property type="entry name" value="ATP PHOSPHORIBOSYLTRANSFERASE REGULATORY SUBUNIT"/>
    <property type="match status" value="1"/>
</dbReference>
<dbReference type="GO" id="GO:0005737">
    <property type="term" value="C:cytoplasm"/>
    <property type="evidence" value="ECO:0007669"/>
    <property type="project" value="UniProtKB-SubCell"/>
</dbReference>
<proteinExistence type="inferred from homology"/>
<dbReference type="Proteomes" id="UP000069771">
    <property type="component" value="Chromosome"/>
</dbReference>
<feature type="domain" description="Class II Histidinyl-tRNA synthetase (HisRS)-like catalytic core" evidence="11">
    <location>
        <begin position="9"/>
        <end position="313"/>
    </location>
</feature>
<dbReference type="PIRSF" id="PIRSF001549">
    <property type="entry name" value="His-tRNA_synth"/>
    <property type="match status" value="1"/>
</dbReference>
<evidence type="ECO:0000256" key="8">
    <source>
        <dbReference type="ARBA" id="ARBA00025246"/>
    </source>
</evidence>
<dbReference type="GO" id="GO:0006427">
    <property type="term" value="P:histidyl-tRNA aminoacylation"/>
    <property type="evidence" value="ECO:0007669"/>
    <property type="project" value="TreeGrafter"/>
</dbReference>
<dbReference type="HAMAP" id="MF_00125">
    <property type="entry name" value="HisZ"/>
    <property type="match status" value="1"/>
</dbReference>
<dbReference type="InterPro" id="IPR004517">
    <property type="entry name" value="HisZ"/>
</dbReference>
<comment type="function">
    <text evidence="8 9">Required for the first step of histidine biosynthesis. May allow the feedback regulation of ATP phosphoribosyltransferase activity by histidine.</text>
</comment>
<evidence type="ECO:0000313" key="12">
    <source>
        <dbReference type="EMBL" id="AMK54833.1"/>
    </source>
</evidence>
<dbReference type="GO" id="GO:0140096">
    <property type="term" value="F:catalytic activity, acting on a protein"/>
    <property type="evidence" value="ECO:0007669"/>
    <property type="project" value="UniProtKB-ARBA"/>
</dbReference>
<dbReference type="PANTHER" id="PTHR43707">
    <property type="entry name" value="HISTIDYL-TRNA SYNTHETASE"/>
    <property type="match status" value="1"/>
</dbReference>
<comment type="miscellaneous">
    <text evidence="9">This function is generally fulfilled by the C-terminal part of HisG, which is missing in some bacteria such as this one.</text>
</comment>
<evidence type="ECO:0000256" key="6">
    <source>
        <dbReference type="ARBA" id="ARBA00022605"/>
    </source>
</evidence>
<dbReference type="STRING" id="1702221.AALO17_16990"/>
<keyword evidence="7 9" id="KW-0368">Histidine biosynthesis</keyword>
<evidence type="ECO:0000256" key="2">
    <source>
        <dbReference type="ARBA" id="ARBA00004667"/>
    </source>
</evidence>
<dbReference type="InterPro" id="IPR045864">
    <property type="entry name" value="aa-tRNA-synth_II/BPL/LPL"/>
</dbReference>
<evidence type="ECO:0000256" key="5">
    <source>
        <dbReference type="ARBA" id="ARBA00022490"/>
    </source>
</evidence>
<feature type="binding site" evidence="10">
    <location>
        <begin position="79"/>
        <end position="81"/>
    </location>
    <ligand>
        <name>L-histidine</name>
        <dbReference type="ChEBI" id="CHEBI:57595"/>
    </ligand>
</feature>
<dbReference type="InterPro" id="IPR004516">
    <property type="entry name" value="HisRS/HisZ"/>
</dbReference>
<dbReference type="GO" id="GO:0004821">
    <property type="term" value="F:histidine-tRNA ligase activity"/>
    <property type="evidence" value="ECO:0007669"/>
    <property type="project" value="TreeGrafter"/>
</dbReference>
<dbReference type="AlphaFoldDB" id="A0A140DW06"/>
<comment type="similarity">
    <text evidence="3 9">Belongs to the class-II aminoacyl-tRNA synthetase family. HisZ subfamily.</text>
</comment>
<dbReference type="RefSeq" id="WP_067557733.1">
    <property type="nucleotide sequence ID" value="NZ_CP011391.1"/>
</dbReference>
<accession>A0A140DW06</accession>
<feature type="binding site" evidence="10">
    <location>
        <begin position="268"/>
        <end position="269"/>
    </location>
    <ligand>
        <name>L-histidine</name>
        <dbReference type="ChEBI" id="CHEBI:57595"/>
    </ligand>
</feature>
<dbReference type="OrthoDB" id="9800814at2"/>
<dbReference type="SUPFAM" id="SSF55681">
    <property type="entry name" value="Class II aaRS and biotin synthetases"/>
    <property type="match status" value="1"/>
</dbReference>
<name>A0A140DW06_9FIRM</name>
<gene>
    <name evidence="9" type="primary">hisZ</name>
    <name evidence="12" type="ORF">AALO17_16990</name>
</gene>
<dbReference type="KEGG" id="fro:AALO17_16990"/>
<evidence type="ECO:0000256" key="9">
    <source>
        <dbReference type="HAMAP-Rule" id="MF_00125"/>
    </source>
</evidence>
<evidence type="ECO:0000313" key="13">
    <source>
        <dbReference type="Proteomes" id="UP000069771"/>
    </source>
</evidence>
<keyword evidence="5 9" id="KW-0963">Cytoplasm</keyword>
<evidence type="ECO:0000256" key="10">
    <source>
        <dbReference type="PIRSR" id="PIRSR001549-1"/>
    </source>
</evidence>